<protein>
    <recommendedName>
        <fullName evidence="3">Plasmid replication protein RepL domain-containing protein</fullName>
    </recommendedName>
</protein>
<dbReference type="EMBL" id="JAHVHP010000001">
    <property type="protein sequence ID" value="MBY5950530.1"/>
    <property type="molecule type" value="Genomic_DNA"/>
</dbReference>
<evidence type="ECO:0000313" key="1">
    <source>
        <dbReference type="EMBL" id="MBY5950530.1"/>
    </source>
</evidence>
<reference evidence="1 2" key="1">
    <citation type="submission" date="2021-06" db="EMBL/GenBank/DDBJ databases">
        <title>44 bacteria genomes isolated from Dapeng, Shenzhen.</title>
        <authorList>
            <person name="Zheng W."/>
            <person name="Yu S."/>
            <person name="Huang Y."/>
        </authorList>
    </citation>
    <scope>NUCLEOTIDE SEQUENCE [LARGE SCALE GENOMIC DNA]</scope>
    <source>
        <strain evidence="1 2">DP5N14-6</strain>
    </source>
</reference>
<comment type="caution">
    <text evidence="1">The sequence shown here is derived from an EMBL/GenBank/DDBJ whole genome shotgun (WGS) entry which is preliminary data.</text>
</comment>
<sequence>MRRIKYTNAGYHKAEYYNPDTLIIPEEKFFTYFEASINFHHGAFQIITSLSITELKVLYYIISNADKNFLIQNDDSFKQNLNLFFFQSLKEKEGSMTVNPSKKILVEWTTINKIFSVLRKKNALIKYPGQKTIYFVNPYYFSRSDLDRHSALELLLKAGLLEKNQHPDYDRKRFHFENGKCESKKDLDLLFIDLKEKVSKQEKRKAYKTFSEMKDFFNKVF</sequence>
<dbReference type="RefSeq" id="WP_222583437.1">
    <property type="nucleotide sequence ID" value="NZ_JAHVHP010000001.1"/>
</dbReference>
<dbReference type="Proteomes" id="UP000766609">
    <property type="component" value="Unassembled WGS sequence"/>
</dbReference>
<evidence type="ECO:0008006" key="3">
    <source>
        <dbReference type="Google" id="ProtNLM"/>
    </source>
</evidence>
<keyword evidence="2" id="KW-1185">Reference proteome</keyword>
<accession>A0ABS7N3E5</accession>
<gene>
    <name evidence="1" type="ORF">KUV23_06070</name>
</gene>
<organism evidence="1 2">
    <name type="scientific">Algoriphagus marincola</name>
    <dbReference type="NCBI Taxonomy" id="264027"/>
    <lineage>
        <taxon>Bacteria</taxon>
        <taxon>Pseudomonadati</taxon>
        <taxon>Bacteroidota</taxon>
        <taxon>Cytophagia</taxon>
        <taxon>Cytophagales</taxon>
        <taxon>Cyclobacteriaceae</taxon>
        <taxon>Algoriphagus</taxon>
    </lineage>
</organism>
<evidence type="ECO:0000313" key="2">
    <source>
        <dbReference type="Proteomes" id="UP000766609"/>
    </source>
</evidence>
<proteinExistence type="predicted"/>
<name>A0ABS7N3E5_9BACT</name>